<organism evidence="1 2">
    <name type="scientific">Diplocarpon coronariae</name>
    <dbReference type="NCBI Taxonomy" id="2795749"/>
    <lineage>
        <taxon>Eukaryota</taxon>
        <taxon>Fungi</taxon>
        <taxon>Dikarya</taxon>
        <taxon>Ascomycota</taxon>
        <taxon>Pezizomycotina</taxon>
        <taxon>Leotiomycetes</taxon>
        <taxon>Helotiales</taxon>
        <taxon>Drepanopezizaceae</taxon>
        <taxon>Diplocarpon</taxon>
    </lineage>
</organism>
<dbReference type="EMBL" id="MZNU01000358">
    <property type="protein sequence ID" value="OWO99446.1"/>
    <property type="molecule type" value="Genomic_DNA"/>
</dbReference>
<proteinExistence type="predicted"/>
<dbReference type="AlphaFoldDB" id="A0A218YVA2"/>
<dbReference type="Proteomes" id="UP000242519">
    <property type="component" value="Unassembled WGS sequence"/>
</dbReference>
<dbReference type="InParanoid" id="A0A218YVA2"/>
<protein>
    <submittedName>
        <fullName evidence="1">Uncharacterized protein</fullName>
    </submittedName>
</protein>
<evidence type="ECO:0000313" key="1">
    <source>
        <dbReference type="EMBL" id="OWO99446.1"/>
    </source>
</evidence>
<name>A0A218YVA2_9HELO</name>
<evidence type="ECO:0000313" key="2">
    <source>
        <dbReference type="Proteomes" id="UP000242519"/>
    </source>
</evidence>
<gene>
    <name evidence="1" type="ORF">B2J93_3887</name>
</gene>
<reference evidence="1 2" key="1">
    <citation type="submission" date="2017-04" db="EMBL/GenBank/DDBJ databases">
        <title>Draft genome sequence of Marssonina coronaria NL1: causal agent of apple blotch.</title>
        <authorList>
            <person name="Cheng Q."/>
        </authorList>
    </citation>
    <scope>NUCLEOTIDE SEQUENCE [LARGE SCALE GENOMIC DNA]</scope>
    <source>
        <strain evidence="1 2">NL1</strain>
    </source>
</reference>
<sequence length="148" mass="16667">MQRPDANTARMLGIAEPARDFWQEKRNLRLVWKRLSYHGFVIRIRVVARTGNAPACRQAMLDSRSDGGLRAVRLDTRSVAGIVRAWDRLDEDVEAKPAGRMTTHDEALVPRVHHASAMIRDQTKFRVNSGDIHLAAECETLGAEALRV</sequence>
<keyword evidence="2" id="KW-1185">Reference proteome</keyword>
<comment type="caution">
    <text evidence="1">The sequence shown here is derived from an EMBL/GenBank/DDBJ whole genome shotgun (WGS) entry which is preliminary data.</text>
</comment>
<accession>A0A218YVA2</accession>